<keyword evidence="2" id="KW-0472">Membrane</keyword>
<dbReference type="PANTHER" id="PTHR21666:SF270">
    <property type="entry name" value="MUREIN HYDROLASE ACTIVATOR ENVC"/>
    <property type="match status" value="1"/>
</dbReference>
<evidence type="ECO:0000256" key="2">
    <source>
        <dbReference type="SAM" id="Phobius"/>
    </source>
</evidence>
<accession>A0A5F2EXC8</accession>
<accession>A0A2S0WPR8</accession>
<gene>
    <name evidence="4" type="ORF">C3E78_14345</name>
</gene>
<dbReference type="Proteomes" id="UP000244384">
    <property type="component" value="Chromosome"/>
</dbReference>
<evidence type="ECO:0000313" key="5">
    <source>
        <dbReference type="Proteomes" id="UP000244384"/>
    </source>
</evidence>
<dbReference type="InterPro" id="IPR016047">
    <property type="entry name" value="M23ase_b-sheet_dom"/>
</dbReference>
<dbReference type="KEGG" id="aez:C3E78_14345"/>
<keyword evidence="2" id="KW-1133">Transmembrane helix</keyword>
<feature type="domain" description="M23ase beta-sheet core" evidence="3">
    <location>
        <begin position="220"/>
        <end position="319"/>
    </location>
</feature>
<dbReference type="InterPro" id="IPR011055">
    <property type="entry name" value="Dup_hybrid_motif"/>
</dbReference>
<dbReference type="PANTHER" id="PTHR21666">
    <property type="entry name" value="PEPTIDASE-RELATED"/>
    <property type="match status" value="1"/>
</dbReference>
<dbReference type="AlphaFoldDB" id="A0A2S0WPR8"/>
<dbReference type="InterPro" id="IPR050570">
    <property type="entry name" value="Cell_wall_metabolism_enzyme"/>
</dbReference>
<keyword evidence="2" id="KW-0812">Transmembrane</keyword>
<organism evidence="4 5">
    <name type="scientific">Aeromicrobium chenweiae</name>
    <dbReference type="NCBI Taxonomy" id="2079793"/>
    <lineage>
        <taxon>Bacteria</taxon>
        <taxon>Bacillati</taxon>
        <taxon>Actinomycetota</taxon>
        <taxon>Actinomycetes</taxon>
        <taxon>Propionibacteriales</taxon>
        <taxon>Nocardioidaceae</taxon>
        <taxon>Aeromicrobium</taxon>
    </lineage>
</organism>
<feature type="region of interest" description="Disordered" evidence="1">
    <location>
        <begin position="69"/>
        <end position="95"/>
    </location>
</feature>
<feature type="compositionally biased region" description="Basic residues" evidence="1">
    <location>
        <begin position="80"/>
        <end position="94"/>
    </location>
</feature>
<dbReference type="GO" id="GO:0004222">
    <property type="term" value="F:metalloendopeptidase activity"/>
    <property type="evidence" value="ECO:0007669"/>
    <property type="project" value="TreeGrafter"/>
</dbReference>
<reference evidence="5" key="1">
    <citation type="submission" date="2018-01" db="EMBL/GenBank/DDBJ databases">
        <authorList>
            <person name="Li J."/>
        </authorList>
    </citation>
    <scope>NUCLEOTIDE SEQUENCE [LARGE SCALE GENOMIC DNA]</scope>
    <source>
        <strain evidence="5">592</strain>
    </source>
</reference>
<dbReference type="CDD" id="cd12797">
    <property type="entry name" value="M23_peptidase"/>
    <property type="match status" value="1"/>
</dbReference>
<dbReference type="Pfam" id="PF01551">
    <property type="entry name" value="Peptidase_M23"/>
    <property type="match status" value="1"/>
</dbReference>
<name>A0A2S0WPR8_9ACTN</name>
<dbReference type="OrthoDB" id="1099523at2"/>
<dbReference type="Gene3D" id="2.70.70.10">
    <property type="entry name" value="Glucose Permease (Domain IIA)"/>
    <property type="match status" value="1"/>
</dbReference>
<proteinExistence type="predicted"/>
<evidence type="ECO:0000259" key="3">
    <source>
        <dbReference type="Pfam" id="PF01551"/>
    </source>
</evidence>
<protein>
    <recommendedName>
        <fullName evidence="3">M23ase beta-sheet core domain-containing protein</fullName>
    </recommendedName>
</protein>
<keyword evidence="5" id="KW-1185">Reference proteome</keyword>
<evidence type="ECO:0000313" key="4">
    <source>
        <dbReference type="EMBL" id="AWB93292.1"/>
    </source>
</evidence>
<evidence type="ECO:0000256" key="1">
    <source>
        <dbReference type="SAM" id="MobiDB-lite"/>
    </source>
</evidence>
<dbReference type="EMBL" id="CP026952">
    <property type="protein sequence ID" value="AWB93292.1"/>
    <property type="molecule type" value="Genomic_DNA"/>
</dbReference>
<sequence>MRFLAMDRCSHSGECAHSLSPAPAGNRISDGTWTNSVSPPPAGGLGSASSCLHPPEVFCVTSSAPKRRLDVRQETPTRVAGKRAAQRRRSRKRFTPTPAMAGACALILAAFGSAVVGGNTDANSLKADKYQTISQSYTGPDEAAGGDVDVSRDFNRTAQLKQTKAQAAQVQAAQQEQRELAASVDKQLKTKLKARQWVLPVTGYHLTARFGQRSGLWSTTHTGLDFAGPAGSTIVSVAAGTVKSTGYEGAYGNRTVITLTNGPDAGTEIWYCHQSKISVSPGDTVGAGDTIGYSGSTGNVTGPHLHLEVHPAGGGPIDPYAALAAHNVTP</sequence>
<feature type="transmembrane region" description="Helical" evidence="2">
    <location>
        <begin position="97"/>
        <end position="116"/>
    </location>
</feature>
<dbReference type="SUPFAM" id="SSF51261">
    <property type="entry name" value="Duplicated hybrid motif"/>
    <property type="match status" value="1"/>
</dbReference>